<feature type="signal peptide" evidence="1">
    <location>
        <begin position="1"/>
        <end position="18"/>
    </location>
</feature>
<accession>A0A4D6MRU2</accession>
<evidence type="ECO:0000313" key="3">
    <source>
        <dbReference type="Proteomes" id="UP000501690"/>
    </source>
</evidence>
<gene>
    <name evidence="2" type="ORF">DEO72_LG8g1529</name>
</gene>
<name>A0A4D6MRU2_VIGUN</name>
<sequence>MPKTSSIALLVWRLAAQGEPPGDRYLKQWQWPLDAQGAWQQGVSHQAVTKRHGFCMALGNWWCEMRARRSGTRFCLAA</sequence>
<feature type="chain" id="PRO_5020040869" evidence="1">
    <location>
        <begin position="19"/>
        <end position="78"/>
    </location>
</feature>
<reference evidence="2 3" key="1">
    <citation type="submission" date="2019-04" db="EMBL/GenBank/DDBJ databases">
        <title>An improved genome assembly and genetic linkage map for asparagus bean, Vigna unguiculata ssp. sesquipedialis.</title>
        <authorList>
            <person name="Xia Q."/>
            <person name="Zhang R."/>
            <person name="Dong Y."/>
        </authorList>
    </citation>
    <scope>NUCLEOTIDE SEQUENCE [LARGE SCALE GENOMIC DNA]</scope>
    <source>
        <tissue evidence="2">Leaf</tissue>
    </source>
</reference>
<protein>
    <submittedName>
        <fullName evidence="2">Uncharacterized protein</fullName>
    </submittedName>
</protein>
<organism evidence="2 3">
    <name type="scientific">Vigna unguiculata</name>
    <name type="common">Cowpea</name>
    <dbReference type="NCBI Taxonomy" id="3917"/>
    <lineage>
        <taxon>Eukaryota</taxon>
        <taxon>Viridiplantae</taxon>
        <taxon>Streptophyta</taxon>
        <taxon>Embryophyta</taxon>
        <taxon>Tracheophyta</taxon>
        <taxon>Spermatophyta</taxon>
        <taxon>Magnoliopsida</taxon>
        <taxon>eudicotyledons</taxon>
        <taxon>Gunneridae</taxon>
        <taxon>Pentapetalae</taxon>
        <taxon>rosids</taxon>
        <taxon>fabids</taxon>
        <taxon>Fabales</taxon>
        <taxon>Fabaceae</taxon>
        <taxon>Papilionoideae</taxon>
        <taxon>50 kb inversion clade</taxon>
        <taxon>NPAAA clade</taxon>
        <taxon>indigoferoid/millettioid clade</taxon>
        <taxon>Phaseoleae</taxon>
        <taxon>Vigna</taxon>
    </lineage>
</organism>
<proteinExistence type="predicted"/>
<keyword evidence="3" id="KW-1185">Reference proteome</keyword>
<keyword evidence="1" id="KW-0732">Signal</keyword>
<evidence type="ECO:0000256" key="1">
    <source>
        <dbReference type="SAM" id="SignalP"/>
    </source>
</evidence>
<dbReference type="AlphaFoldDB" id="A0A4D6MRU2"/>
<evidence type="ECO:0000313" key="2">
    <source>
        <dbReference type="EMBL" id="QCE03504.1"/>
    </source>
</evidence>
<dbReference type="Proteomes" id="UP000501690">
    <property type="component" value="Linkage Group LG8"/>
</dbReference>
<dbReference type="EMBL" id="CP039352">
    <property type="protein sequence ID" value="QCE03504.1"/>
    <property type="molecule type" value="Genomic_DNA"/>
</dbReference>